<gene>
    <name evidence="1" type="ORF">ALC57_08401</name>
</gene>
<keyword evidence="2" id="KW-1185">Reference proteome</keyword>
<reference evidence="1 2" key="1">
    <citation type="submission" date="2015-09" db="EMBL/GenBank/DDBJ databases">
        <title>Trachymyrmex cornetzi WGS genome.</title>
        <authorList>
            <person name="Nygaard S."/>
            <person name="Hu H."/>
            <person name="Boomsma J."/>
            <person name="Zhang G."/>
        </authorList>
    </citation>
    <scope>NUCLEOTIDE SEQUENCE [LARGE SCALE GENOMIC DNA]</scope>
    <source>
        <strain evidence="1">Tcor2-1</strain>
        <tissue evidence="1">Whole body</tissue>
    </source>
</reference>
<organism evidence="1 2">
    <name type="scientific">Trachymyrmex cornetzi</name>
    <dbReference type="NCBI Taxonomy" id="471704"/>
    <lineage>
        <taxon>Eukaryota</taxon>
        <taxon>Metazoa</taxon>
        <taxon>Ecdysozoa</taxon>
        <taxon>Arthropoda</taxon>
        <taxon>Hexapoda</taxon>
        <taxon>Insecta</taxon>
        <taxon>Pterygota</taxon>
        <taxon>Neoptera</taxon>
        <taxon>Endopterygota</taxon>
        <taxon>Hymenoptera</taxon>
        <taxon>Apocrita</taxon>
        <taxon>Aculeata</taxon>
        <taxon>Formicoidea</taxon>
        <taxon>Formicidae</taxon>
        <taxon>Myrmicinae</taxon>
        <taxon>Trachymyrmex</taxon>
    </lineage>
</organism>
<accession>A0A195E2W2</accession>
<sequence length="163" mass="18035">MCGGMSGVVPDKGSGESCGPGYLHGNIPTGSYACTKDEPFARILARRAIARSPVHHGRAHERVCIYLHVLSPFHGEETRWRPRTWGDMAIRAIWWPPHIIVLQQLVSSYTPQIDAECNDVVAWKNFAAASSLKIISLRKCVITTAARFTVQKPRVLAFPLSCP</sequence>
<evidence type="ECO:0000313" key="2">
    <source>
        <dbReference type="Proteomes" id="UP000078492"/>
    </source>
</evidence>
<name>A0A195E2W2_9HYME</name>
<proteinExistence type="predicted"/>
<dbReference type="AlphaFoldDB" id="A0A195E2W2"/>
<dbReference type="Proteomes" id="UP000078492">
    <property type="component" value="Unassembled WGS sequence"/>
</dbReference>
<protein>
    <submittedName>
        <fullName evidence="1">Uncharacterized protein</fullName>
    </submittedName>
</protein>
<dbReference type="EMBL" id="KQ979763">
    <property type="protein sequence ID" value="KYN19224.1"/>
    <property type="molecule type" value="Genomic_DNA"/>
</dbReference>
<evidence type="ECO:0000313" key="1">
    <source>
        <dbReference type="EMBL" id="KYN19224.1"/>
    </source>
</evidence>